<dbReference type="EMBL" id="QXDJ01000002">
    <property type="protein sequence ID" value="RII35016.1"/>
    <property type="molecule type" value="Genomic_DNA"/>
</dbReference>
<feature type="transmembrane region" description="Helical" evidence="1">
    <location>
        <begin position="382"/>
        <end position="403"/>
    </location>
</feature>
<evidence type="ECO:0000313" key="2">
    <source>
        <dbReference type="EMBL" id="RII35016.1"/>
    </source>
</evidence>
<feature type="transmembrane region" description="Helical" evidence="1">
    <location>
        <begin position="187"/>
        <end position="203"/>
    </location>
</feature>
<feature type="transmembrane region" description="Helical" evidence="1">
    <location>
        <begin position="43"/>
        <end position="61"/>
    </location>
</feature>
<feature type="transmembrane region" description="Helical" evidence="1">
    <location>
        <begin position="105"/>
        <end position="122"/>
    </location>
</feature>
<sequence length="420" mass="49342">MNLSYSEKVKTDNKFINYNISIFIFLLLFEILIRAVIPGVDTLMNIFKIAFSTVFIVYIIVVKRKFNNAFKMVHMIFWMYFFIVLMKLFIESNINDYINWLLKNNNINFYFCYIYFIIFSQLRDEIDINKLFKVLKIYNYIIITISFILYMTNNYIGMVSNENMLAYAWVGTDKLRMMSIFGNPNHAGLYFIIMLCILDYFRIKEGKKFICINNVLLVICNLLTFSRTSIICLIIYLYIRNKITFKGKKNKGISNILNKYKLLMFIIITLITVYIVVDKYNIYFFNLNYLLTSSRGEKWVIGLQYMLTYIAIGTPFSDNMSGMSESYSELTFSDNMFIEIGARFGIYLMIVVIIYIMYLLIKSIKNKKIMSLNKLQLVIIPSMLSGTVHFSIPVLLFSIYAILCEDLQGGNSMNDKSKVI</sequence>
<evidence type="ECO:0000313" key="3">
    <source>
        <dbReference type="Proteomes" id="UP000265930"/>
    </source>
</evidence>
<dbReference type="AlphaFoldDB" id="A0A399IW65"/>
<reference evidence="2 3" key="1">
    <citation type="submission" date="2018-08" db="EMBL/GenBank/DDBJ databases">
        <title>Genome of Clostridium chromiireducens C1, DSM12136.</title>
        <authorList>
            <person name="Xing M."/>
            <person name="Wei Y."/>
            <person name="Ang E.L."/>
            <person name="Zhao H."/>
            <person name="Zhang Y."/>
        </authorList>
    </citation>
    <scope>NUCLEOTIDE SEQUENCE [LARGE SCALE GENOMIC DNA]</scope>
    <source>
        <strain evidence="2 3">C1</strain>
    </source>
</reference>
<evidence type="ECO:0000256" key="1">
    <source>
        <dbReference type="SAM" id="Phobius"/>
    </source>
</evidence>
<protein>
    <recommendedName>
        <fullName evidence="4">O-antigen ligase domain-containing protein</fullName>
    </recommendedName>
</protein>
<feature type="transmembrane region" description="Helical" evidence="1">
    <location>
        <begin position="15"/>
        <end position="37"/>
    </location>
</feature>
<feature type="transmembrane region" description="Helical" evidence="1">
    <location>
        <begin position="336"/>
        <end position="361"/>
    </location>
</feature>
<feature type="transmembrane region" description="Helical" evidence="1">
    <location>
        <begin position="259"/>
        <end position="277"/>
    </location>
</feature>
<accession>A0A399IW65</accession>
<feature type="transmembrane region" description="Helical" evidence="1">
    <location>
        <begin position="134"/>
        <end position="152"/>
    </location>
</feature>
<comment type="caution">
    <text evidence="2">The sequence shown here is derived from an EMBL/GenBank/DDBJ whole genome shotgun (WGS) entry which is preliminary data.</text>
</comment>
<name>A0A399IW65_9CLOT</name>
<organism evidence="2 3">
    <name type="scientific">Clostridium chromiireducens</name>
    <dbReference type="NCBI Taxonomy" id="225345"/>
    <lineage>
        <taxon>Bacteria</taxon>
        <taxon>Bacillati</taxon>
        <taxon>Bacillota</taxon>
        <taxon>Clostridia</taxon>
        <taxon>Eubacteriales</taxon>
        <taxon>Clostridiaceae</taxon>
        <taxon>Clostridium</taxon>
    </lineage>
</organism>
<proteinExistence type="predicted"/>
<keyword evidence="1" id="KW-1133">Transmembrane helix</keyword>
<keyword evidence="1" id="KW-0812">Transmembrane</keyword>
<keyword evidence="1" id="KW-0472">Membrane</keyword>
<dbReference type="Proteomes" id="UP000265930">
    <property type="component" value="Unassembled WGS sequence"/>
</dbReference>
<evidence type="ECO:0008006" key="4">
    <source>
        <dbReference type="Google" id="ProtNLM"/>
    </source>
</evidence>
<feature type="transmembrane region" description="Helical" evidence="1">
    <location>
        <begin position="215"/>
        <end position="239"/>
    </location>
</feature>
<dbReference type="RefSeq" id="WP_119366189.1">
    <property type="nucleotide sequence ID" value="NZ_QXDJ01000002.1"/>
</dbReference>
<feature type="transmembrane region" description="Helical" evidence="1">
    <location>
        <begin position="73"/>
        <end position="90"/>
    </location>
</feature>
<gene>
    <name evidence="2" type="ORF">D2A34_07355</name>
</gene>